<dbReference type="GO" id="GO:0051603">
    <property type="term" value="P:proteolysis involved in protein catabolic process"/>
    <property type="evidence" value="ECO:0007669"/>
    <property type="project" value="TreeGrafter"/>
</dbReference>
<keyword evidence="2" id="KW-0645">Protease</keyword>
<keyword evidence="6" id="KW-0482">Metalloprotease</keyword>
<keyword evidence="5" id="KW-0862">Zinc</keyword>
<dbReference type="InterPro" id="IPR032632">
    <property type="entry name" value="Peptidase_M16_M"/>
</dbReference>
<sequence length="1113" mass="127232">MGSLDKKPLVKVLADKLEKPELDNRSYRVIQLSNELEALLVHDPDTDKASASVNVGVGSFSDDDDMPGMAHAVEHLLFMGTEKYPVENDYNQYLTAHSGYSNAYTGSTETNYFFEVAASSEDVGSQKNGSGNRLTNGDLDAVTSPSNADLPLYGALDRFSQFFIAPLFLEETLDRELRAVDSENKKNLQSDNWRMMQLDKSLSTKKHPYHHFSTGNLATLRDEPRARGLDIRSEFMKFHAKHYSANRMKLVVLGKESLDTLQSWVEEFFSAVDNKSLPCLRWDESGPYAEEDLLKIIFAKPVMESRSLDITFTYQDEEENNLYLCQPHRYITHLIGHEGPGSILAYIKALGWANVLSVGTNTVSPGFGQLTIDIRLTPDGLEKYEEITKIVFQYIALIKHAGPQRWIFDEIKNMKEVDFRFKEKSPATRFTSTTSSTMQKALPRELLLSGERVVREYNEAEIEKGLSWLRSDNYRIHVTSQEFPGDWDQKEKWYGTEYRIQDVPLAFQEAITNALNSKPEDIPKELHMPHKNDFVPTQLTVERKEVDTPSKVPKLIRNDDAVRLWYKKDDQFWVPKASIKITLRNPLVSITPANSVKTALYTMLVHDELSEYSYDAEIAGLEWDFNESNRGLNISVSGYNEKMPVLLEKVLTCMRNIEIKPERFRIVKERIIRSYRNWEFAQPYQHSGSYIQWLRSTIGWSNDQLLAEIPHVSVEEVAEFYPQLLKQVHIEVLAHGNLYKEDALRMTQLVEHIIKPRALPRAQWQKKRNLILPEGSDYTWSRVHKDPAMVNNSIDYFLYVGEINNPILRGKLLLLDQIGSEPAFDHLRTKEQLGYIVWSGSRYGATTMGYRVTIQSERSAEYLEKRINAFLMVLSKNIEEMSPKDFESHKRSMINKRLEKLKNLDSEFGRFQSHISDEYYNFLQAEEDAESVRHITQQQMIDFFGHYIHPDSPHRAKLSVHIIAQSSPKEVAPTLSKDDQLEKIQNTIEKSLVASGVGVDTDKLRARLANVDILGGDQNGITAAILTYLRDDAQIPEEHVNMVAEQAPQLLSTVLPALGVEVQTDDKNLPPVPEVKATTWIENVPEFKASLQVSTAPIPVVDLSTFEELEPKL</sequence>
<dbReference type="Pfam" id="PF16187">
    <property type="entry name" value="Peptidase_M16_M"/>
    <property type="match status" value="1"/>
</dbReference>
<evidence type="ECO:0000259" key="10">
    <source>
        <dbReference type="Pfam" id="PF22456"/>
    </source>
</evidence>
<proteinExistence type="inferred from homology"/>
<dbReference type="AlphaFoldDB" id="A0A8H3IF51"/>
<feature type="domain" description="Peptidase M16 middle/third" evidence="9">
    <location>
        <begin position="419"/>
        <end position="708"/>
    </location>
</feature>
<organism evidence="11 12">
    <name type="scientific">Gomphillus americanus</name>
    <dbReference type="NCBI Taxonomy" id="1940652"/>
    <lineage>
        <taxon>Eukaryota</taxon>
        <taxon>Fungi</taxon>
        <taxon>Dikarya</taxon>
        <taxon>Ascomycota</taxon>
        <taxon>Pezizomycotina</taxon>
        <taxon>Lecanoromycetes</taxon>
        <taxon>OSLEUM clade</taxon>
        <taxon>Ostropomycetidae</taxon>
        <taxon>Ostropales</taxon>
        <taxon>Graphidaceae</taxon>
        <taxon>Gomphilloideae</taxon>
        <taxon>Gomphillus</taxon>
    </lineage>
</organism>
<evidence type="ECO:0000313" key="12">
    <source>
        <dbReference type="Proteomes" id="UP000664169"/>
    </source>
</evidence>
<evidence type="ECO:0000256" key="5">
    <source>
        <dbReference type="ARBA" id="ARBA00022833"/>
    </source>
</evidence>
<keyword evidence="12" id="KW-1185">Reference proteome</keyword>
<dbReference type="PANTHER" id="PTHR43690">
    <property type="entry name" value="NARDILYSIN"/>
    <property type="match status" value="1"/>
</dbReference>
<dbReference type="Pfam" id="PF22456">
    <property type="entry name" value="PqqF-like_C_4"/>
    <property type="match status" value="1"/>
</dbReference>
<protein>
    <recommendedName>
        <fullName evidence="13">Insulin-degrading enzyme</fullName>
    </recommendedName>
</protein>
<dbReference type="OrthoDB" id="952271at2759"/>
<evidence type="ECO:0000259" key="8">
    <source>
        <dbReference type="Pfam" id="PF05193"/>
    </source>
</evidence>
<dbReference type="EMBL" id="CAJPDQ010000006">
    <property type="protein sequence ID" value="CAF9911409.1"/>
    <property type="molecule type" value="Genomic_DNA"/>
</dbReference>
<name>A0A8H3IF51_9LECA</name>
<evidence type="ECO:0000256" key="3">
    <source>
        <dbReference type="ARBA" id="ARBA00022723"/>
    </source>
</evidence>
<dbReference type="GO" id="GO:0043171">
    <property type="term" value="P:peptide catabolic process"/>
    <property type="evidence" value="ECO:0007669"/>
    <property type="project" value="TreeGrafter"/>
</dbReference>
<accession>A0A8H3IF51</accession>
<evidence type="ECO:0000256" key="4">
    <source>
        <dbReference type="ARBA" id="ARBA00022801"/>
    </source>
</evidence>
<feature type="domain" description="Peptidase M16 C-terminal" evidence="8">
    <location>
        <begin position="232"/>
        <end position="414"/>
    </location>
</feature>
<keyword evidence="3" id="KW-0479">Metal-binding</keyword>
<dbReference type="InterPro" id="IPR050626">
    <property type="entry name" value="Peptidase_M16"/>
</dbReference>
<evidence type="ECO:0000259" key="9">
    <source>
        <dbReference type="Pfam" id="PF16187"/>
    </source>
</evidence>
<feature type="domain" description="Peptidase M16 N-terminal" evidence="7">
    <location>
        <begin position="39"/>
        <end position="203"/>
    </location>
</feature>
<dbReference type="PANTHER" id="PTHR43690:SF18">
    <property type="entry name" value="INSULIN-DEGRADING ENZYME-RELATED"/>
    <property type="match status" value="1"/>
</dbReference>
<dbReference type="GO" id="GO:0005829">
    <property type="term" value="C:cytosol"/>
    <property type="evidence" value="ECO:0007669"/>
    <property type="project" value="TreeGrafter"/>
</dbReference>
<dbReference type="InterPro" id="IPR011249">
    <property type="entry name" value="Metalloenz_LuxS/M16"/>
</dbReference>
<evidence type="ECO:0000313" key="11">
    <source>
        <dbReference type="EMBL" id="CAF9911409.1"/>
    </source>
</evidence>
<dbReference type="InterPro" id="IPR007863">
    <property type="entry name" value="Peptidase_M16_C"/>
</dbReference>
<evidence type="ECO:0000256" key="2">
    <source>
        <dbReference type="ARBA" id="ARBA00022670"/>
    </source>
</evidence>
<dbReference type="GO" id="GO:0005739">
    <property type="term" value="C:mitochondrion"/>
    <property type="evidence" value="ECO:0007669"/>
    <property type="project" value="TreeGrafter"/>
</dbReference>
<gene>
    <name evidence="11" type="ORF">GOMPHAMPRED_007399</name>
</gene>
<keyword evidence="4" id="KW-0378">Hydrolase</keyword>
<dbReference type="FunFam" id="3.30.830.10:FF:000005">
    <property type="entry name" value="nardilysin isoform X1"/>
    <property type="match status" value="1"/>
</dbReference>
<dbReference type="GO" id="GO:0046872">
    <property type="term" value="F:metal ion binding"/>
    <property type="evidence" value="ECO:0007669"/>
    <property type="project" value="UniProtKB-KW"/>
</dbReference>
<evidence type="ECO:0000259" key="7">
    <source>
        <dbReference type="Pfam" id="PF00675"/>
    </source>
</evidence>
<evidence type="ECO:0000256" key="6">
    <source>
        <dbReference type="ARBA" id="ARBA00023049"/>
    </source>
</evidence>
<dbReference type="Gene3D" id="3.30.830.10">
    <property type="entry name" value="Metalloenzyme, LuxS/M16 peptidase-like"/>
    <property type="match status" value="4"/>
</dbReference>
<reference evidence="11" key="1">
    <citation type="submission" date="2021-03" db="EMBL/GenBank/DDBJ databases">
        <authorList>
            <person name="Tagirdzhanova G."/>
        </authorList>
    </citation>
    <scope>NUCLEOTIDE SEQUENCE</scope>
</reference>
<dbReference type="InterPro" id="IPR054734">
    <property type="entry name" value="PqqF-like_C_4"/>
</dbReference>
<dbReference type="FunFam" id="3.30.830.10:FF:000003">
    <property type="entry name" value="Insulin-degrading enzyme"/>
    <property type="match status" value="1"/>
</dbReference>
<evidence type="ECO:0000256" key="1">
    <source>
        <dbReference type="ARBA" id="ARBA00007261"/>
    </source>
</evidence>
<feature type="domain" description="Coenzyme PQQ synthesis protein F-like C-terminal lobe" evidence="10">
    <location>
        <begin position="814"/>
        <end position="911"/>
    </location>
</feature>
<comment type="similarity">
    <text evidence="1">Belongs to the peptidase M16 family.</text>
</comment>
<dbReference type="Proteomes" id="UP000664169">
    <property type="component" value="Unassembled WGS sequence"/>
</dbReference>
<evidence type="ECO:0008006" key="13">
    <source>
        <dbReference type="Google" id="ProtNLM"/>
    </source>
</evidence>
<dbReference type="InterPro" id="IPR011765">
    <property type="entry name" value="Pept_M16_N"/>
</dbReference>
<comment type="caution">
    <text evidence="11">The sequence shown here is derived from an EMBL/GenBank/DDBJ whole genome shotgun (WGS) entry which is preliminary data.</text>
</comment>
<dbReference type="GO" id="GO:0004222">
    <property type="term" value="F:metalloendopeptidase activity"/>
    <property type="evidence" value="ECO:0007669"/>
    <property type="project" value="TreeGrafter"/>
</dbReference>
<dbReference type="Pfam" id="PF00675">
    <property type="entry name" value="Peptidase_M16"/>
    <property type="match status" value="1"/>
</dbReference>
<dbReference type="Pfam" id="PF05193">
    <property type="entry name" value="Peptidase_M16_C"/>
    <property type="match status" value="1"/>
</dbReference>
<dbReference type="SUPFAM" id="SSF63411">
    <property type="entry name" value="LuxS/MPP-like metallohydrolase"/>
    <property type="match status" value="4"/>
</dbReference>